<dbReference type="GO" id="GO:0005737">
    <property type="term" value="C:cytoplasm"/>
    <property type="evidence" value="ECO:0007669"/>
    <property type="project" value="InterPro"/>
</dbReference>
<accession>A0A075JKJ1</accession>
<dbReference type="PANTHER" id="PTHR18964:SF173">
    <property type="entry name" value="GLUCOKINASE"/>
    <property type="match status" value="1"/>
</dbReference>
<dbReference type="PANTHER" id="PTHR18964">
    <property type="entry name" value="ROK (REPRESSOR, ORF, KINASE) FAMILY"/>
    <property type="match status" value="1"/>
</dbReference>
<dbReference type="SUPFAM" id="SSF53067">
    <property type="entry name" value="Actin-like ATPase domain"/>
    <property type="match status" value="1"/>
</dbReference>
<protein>
    <recommendedName>
        <fullName evidence="3">Glucokinase</fullName>
        <ecNumber evidence="2">2.7.1.2</ecNumber>
    </recommendedName>
    <alternativeName>
        <fullName evidence="8">Glucose kinase</fullName>
    </alternativeName>
</protein>
<dbReference type="InterPro" id="IPR000600">
    <property type="entry name" value="ROK"/>
</dbReference>
<dbReference type="NCBIfam" id="TIGR00744">
    <property type="entry name" value="ROK_glcA_fam"/>
    <property type="match status" value="1"/>
</dbReference>
<dbReference type="GeneID" id="41840759"/>
<organism evidence="9 10">
    <name type="scientific">Dermacoccus nishinomiyaensis</name>
    <dbReference type="NCBI Taxonomy" id="1274"/>
    <lineage>
        <taxon>Bacteria</taxon>
        <taxon>Bacillati</taxon>
        <taxon>Actinomycetota</taxon>
        <taxon>Actinomycetes</taxon>
        <taxon>Micrococcales</taxon>
        <taxon>Dermacoccaceae</taxon>
        <taxon>Dermacoccus</taxon>
    </lineage>
</organism>
<sequence length="321" mass="32325">MTLSIGIDIGGTKIAGGLVDSGGTIVRRARRDTPAQEPDAIVAATVELIDELGAAARAEGVEAPKVGVACAGYIDKQGANVLFAPNIAWRHEPLRARLEEATGHAVVIENDANAAAYGEFLHGGGADVDDMVMVTLGTGVGGGIVLDGELMRGSHGIAAEIGHMRVVPGGHLCGCGNRGCFEVYASGSALVREARELVASGAPEAARLREACAGDPEALRGAHVTAAAQEGDAAALALLSEIGRWVGEGCASLAAVLDPAVFVIGGGLAEAGDLVLESARIHFADELTGGGHRPSPRFVVAQLGNDAGVIGAAALAERGRA</sequence>
<dbReference type="OrthoDB" id="9810372at2"/>
<dbReference type="KEGG" id="dni:HX89_06165"/>
<evidence type="ECO:0000256" key="7">
    <source>
        <dbReference type="ARBA" id="ARBA00022840"/>
    </source>
</evidence>
<evidence type="ECO:0000313" key="9">
    <source>
        <dbReference type="EMBL" id="AIF40593.1"/>
    </source>
</evidence>
<dbReference type="GO" id="GO:0004340">
    <property type="term" value="F:glucokinase activity"/>
    <property type="evidence" value="ECO:0007669"/>
    <property type="project" value="UniProtKB-EC"/>
</dbReference>
<dbReference type="eggNOG" id="COG1940">
    <property type="taxonomic scope" value="Bacteria"/>
</dbReference>
<dbReference type="RefSeq" id="WP_038567809.1">
    <property type="nucleotide sequence ID" value="NZ_CP008889.1"/>
</dbReference>
<name>A0A075JKJ1_9MICO</name>
<dbReference type="EMBL" id="CP008889">
    <property type="protein sequence ID" value="AIF40593.1"/>
    <property type="molecule type" value="Genomic_DNA"/>
</dbReference>
<evidence type="ECO:0000313" key="10">
    <source>
        <dbReference type="Proteomes" id="UP000027986"/>
    </source>
</evidence>
<keyword evidence="6 9" id="KW-0418">Kinase</keyword>
<evidence type="ECO:0000256" key="1">
    <source>
        <dbReference type="ARBA" id="ARBA00006479"/>
    </source>
</evidence>
<comment type="similarity">
    <text evidence="1">Belongs to the ROK (NagC/XylR) family.</text>
</comment>
<dbReference type="InterPro" id="IPR043129">
    <property type="entry name" value="ATPase_NBD"/>
</dbReference>
<dbReference type="InterPro" id="IPR004654">
    <property type="entry name" value="ROK_glcA"/>
</dbReference>
<reference evidence="9 10" key="1">
    <citation type="submission" date="2014-07" db="EMBL/GenBank/DDBJ databases">
        <title>Genome Sequencing of Dermacoccus nishinomiyaensis.</title>
        <authorList>
            <person name="Hong K.W."/>
            <person name="Chan K.G."/>
        </authorList>
    </citation>
    <scope>NUCLEOTIDE SEQUENCE [LARGE SCALE GENOMIC DNA]</scope>
    <source>
        <strain evidence="9 10">M25</strain>
    </source>
</reference>
<dbReference type="Proteomes" id="UP000027986">
    <property type="component" value="Chromosome"/>
</dbReference>
<dbReference type="PROSITE" id="PS01125">
    <property type="entry name" value="ROK"/>
    <property type="match status" value="1"/>
</dbReference>
<dbReference type="HOGENOM" id="CLU_036604_0_0_11"/>
<dbReference type="EC" id="2.7.1.2" evidence="2"/>
<evidence type="ECO:0000256" key="3">
    <source>
        <dbReference type="ARBA" id="ARBA00014701"/>
    </source>
</evidence>
<dbReference type="GO" id="GO:0006096">
    <property type="term" value="P:glycolytic process"/>
    <property type="evidence" value="ECO:0007669"/>
    <property type="project" value="InterPro"/>
</dbReference>
<keyword evidence="4" id="KW-0808">Transferase</keyword>
<evidence type="ECO:0000256" key="5">
    <source>
        <dbReference type="ARBA" id="ARBA00022741"/>
    </source>
</evidence>
<evidence type="ECO:0000256" key="4">
    <source>
        <dbReference type="ARBA" id="ARBA00022679"/>
    </source>
</evidence>
<evidence type="ECO:0000256" key="8">
    <source>
        <dbReference type="ARBA" id="ARBA00032386"/>
    </source>
</evidence>
<gene>
    <name evidence="9" type="ORF">HX89_06165</name>
</gene>
<keyword evidence="5" id="KW-0547">Nucleotide-binding</keyword>
<dbReference type="InterPro" id="IPR049874">
    <property type="entry name" value="ROK_cs"/>
</dbReference>
<keyword evidence="10" id="KW-1185">Reference proteome</keyword>
<keyword evidence="7" id="KW-0067">ATP-binding</keyword>
<dbReference type="Pfam" id="PF00480">
    <property type="entry name" value="ROK"/>
    <property type="match status" value="1"/>
</dbReference>
<dbReference type="GO" id="GO:0005524">
    <property type="term" value="F:ATP binding"/>
    <property type="evidence" value="ECO:0007669"/>
    <property type="project" value="UniProtKB-KW"/>
</dbReference>
<evidence type="ECO:0000256" key="2">
    <source>
        <dbReference type="ARBA" id="ARBA00012323"/>
    </source>
</evidence>
<evidence type="ECO:0000256" key="6">
    <source>
        <dbReference type="ARBA" id="ARBA00022777"/>
    </source>
</evidence>
<proteinExistence type="inferred from homology"/>
<dbReference type="AlphaFoldDB" id="A0A075JKJ1"/>
<dbReference type="Gene3D" id="3.30.420.40">
    <property type="match status" value="2"/>
</dbReference>